<evidence type="ECO:0000313" key="2">
    <source>
        <dbReference type="EMBL" id="CAG06275.1"/>
    </source>
</evidence>
<dbReference type="EMBL" id="CAAE01014944">
    <property type="protein sequence ID" value="CAG06275.1"/>
    <property type="molecule type" value="Genomic_DNA"/>
</dbReference>
<evidence type="ECO:0000256" key="1">
    <source>
        <dbReference type="SAM" id="Phobius"/>
    </source>
</evidence>
<feature type="transmembrane region" description="Helical" evidence="1">
    <location>
        <begin position="12"/>
        <end position="31"/>
    </location>
</feature>
<name>Q4RZA7_TETNG</name>
<gene>
    <name evidence="2" type="ORF">GSTENG00026571001</name>
</gene>
<keyword evidence="1" id="KW-0472">Membrane</keyword>
<sequence>MGRPLLTEDVMYFGSYIPFWQGFLFLVCGSLSIYTEAHPSKKLVIVCLSMYIVTVLGIVVSFFYRAINLNFYGWPIRHLSFSTREQFVWVQSLLLASSGCMLVILICLCTFARLALKSTRNQVIVHHVRPSQTTITSY</sequence>
<reference evidence="2" key="2">
    <citation type="submission" date="2004-02" db="EMBL/GenBank/DDBJ databases">
        <authorList>
            <consortium name="Genoscope"/>
            <consortium name="Whitehead Institute Centre for Genome Research"/>
        </authorList>
    </citation>
    <scope>NUCLEOTIDE SEQUENCE</scope>
</reference>
<protein>
    <submittedName>
        <fullName evidence="2">(spotted green pufferfish) hypothetical protein</fullName>
    </submittedName>
</protein>
<proteinExistence type="predicted"/>
<feature type="transmembrane region" description="Helical" evidence="1">
    <location>
        <begin position="43"/>
        <end position="67"/>
    </location>
</feature>
<accession>Q4RZA7</accession>
<comment type="caution">
    <text evidence="2">The sequence shown here is derived from an EMBL/GenBank/DDBJ whole genome shotgun (WGS) entry which is preliminary data.</text>
</comment>
<feature type="transmembrane region" description="Helical" evidence="1">
    <location>
        <begin position="87"/>
        <end position="112"/>
    </location>
</feature>
<dbReference type="OrthoDB" id="10071849at2759"/>
<dbReference type="KEGG" id="tng:GSTEN00026571G001"/>
<dbReference type="AlphaFoldDB" id="Q4RZA7"/>
<organism evidence="2">
    <name type="scientific">Tetraodon nigroviridis</name>
    <name type="common">Spotted green pufferfish</name>
    <name type="synonym">Chelonodon nigroviridis</name>
    <dbReference type="NCBI Taxonomy" id="99883"/>
    <lineage>
        <taxon>Eukaryota</taxon>
        <taxon>Metazoa</taxon>
        <taxon>Chordata</taxon>
        <taxon>Craniata</taxon>
        <taxon>Vertebrata</taxon>
        <taxon>Euteleostomi</taxon>
        <taxon>Actinopterygii</taxon>
        <taxon>Neopterygii</taxon>
        <taxon>Teleostei</taxon>
        <taxon>Neoteleostei</taxon>
        <taxon>Acanthomorphata</taxon>
        <taxon>Eupercaria</taxon>
        <taxon>Tetraodontiformes</taxon>
        <taxon>Tetradontoidea</taxon>
        <taxon>Tetraodontidae</taxon>
        <taxon>Tetraodon</taxon>
    </lineage>
</organism>
<keyword evidence="1" id="KW-0812">Transmembrane</keyword>
<keyword evidence="1" id="KW-1133">Transmembrane helix</keyword>
<reference evidence="2" key="1">
    <citation type="journal article" date="2004" name="Nature">
        <title>Genome duplication in the teleost fish Tetraodon nigroviridis reveals the early vertebrate proto-karyotype.</title>
        <authorList>
            <person name="Jaillon O."/>
            <person name="Aury J.-M."/>
            <person name="Brunet F."/>
            <person name="Petit J.-L."/>
            <person name="Stange-Thomann N."/>
            <person name="Mauceli E."/>
            <person name="Bouneau L."/>
            <person name="Fischer C."/>
            <person name="Ozouf-Costaz C."/>
            <person name="Bernot A."/>
            <person name="Nicaud S."/>
            <person name="Jaffe D."/>
            <person name="Fisher S."/>
            <person name="Lutfalla G."/>
            <person name="Dossat C."/>
            <person name="Segurens B."/>
            <person name="Dasilva C."/>
            <person name="Salanoubat M."/>
            <person name="Levy M."/>
            <person name="Boudet N."/>
            <person name="Castellano S."/>
            <person name="Anthouard V."/>
            <person name="Jubin C."/>
            <person name="Castelli V."/>
            <person name="Katinka M."/>
            <person name="Vacherie B."/>
            <person name="Biemont C."/>
            <person name="Skalli Z."/>
            <person name="Cattolico L."/>
            <person name="Poulain J."/>
            <person name="De Berardinis V."/>
            <person name="Cruaud C."/>
            <person name="Duprat S."/>
            <person name="Brottier P."/>
            <person name="Coutanceau J.-P."/>
            <person name="Gouzy J."/>
            <person name="Parra G."/>
            <person name="Lardier G."/>
            <person name="Chapple C."/>
            <person name="McKernan K.J."/>
            <person name="McEwan P."/>
            <person name="Bosak S."/>
            <person name="Kellis M."/>
            <person name="Volff J.-N."/>
            <person name="Guigo R."/>
            <person name="Zody M.C."/>
            <person name="Mesirov J."/>
            <person name="Lindblad-Toh K."/>
            <person name="Birren B."/>
            <person name="Nusbaum C."/>
            <person name="Kahn D."/>
            <person name="Robinson-Rechavi M."/>
            <person name="Laudet V."/>
            <person name="Schachter V."/>
            <person name="Quetier F."/>
            <person name="Saurin W."/>
            <person name="Scarpelli C."/>
            <person name="Wincker P."/>
            <person name="Lander E.S."/>
            <person name="Weissenbach J."/>
            <person name="Roest Crollius H."/>
        </authorList>
    </citation>
    <scope>NUCLEOTIDE SEQUENCE [LARGE SCALE GENOMIC DNA]</scope>
</reference>